<keyword evidence="5" id="KW-0391">Immunity</keyword>
<evidence type="ECO:0000313" key="8">
    <source>
        <dbReference type="Proteomes" id="UP000472265"/>
    </source>
</evidence>
<dbReference type="OMA" id="IFWYVQH"/>
<dbReference type="PANTHER" id="PTHR19367:SF18">
    <property type="entry name" value="T CELL RECEPTOR ALPHA VARIABLE 16"/>
    <property type="match status" value="1"/>
</dbReference>
<keyword evidence="4" id="KW-0393">Immunoglobulin domain</keyword>
<dbReference type="Proteomes" id="UP000472265">
    <property type="component" value="Unassembled WGS sequence"/>
</dbReference>
<evidence type="ECO:0000259" key="6">
    <source>
        <dbReference type="PROSITE" id="PS50835"/>
    </source>
</evidence>
<dbReference type="InterPro" id="IPR013783">
    <property type="entry name" value="Ig-like_fold"/>
</dbReference>
<keyword evidence="3" id="KW-0675">Receptor</keyword>
<dbReference type="SMART" id="SM00406">
    <property type="entry name" value="IGv"/>
    <property type="match status" value="1"/>
</dbReference>
<dbReference type="SUPFAM" id="SSF48726">
    <property type="entry name" value="Immunoglobulin"/>
    <property type="match status" value="1"/>
</dbReference>
<accession>A0A671U9P3</accession>
<evidence type="ECO:0000256" key="2">
    <source>
        <dbReference type="ARBA" id="ARBA00023130"/>
    </source>
</evidence>
<feature type="domain" description="Ig-like" evidence="6">
    <location>
        <begin position="25"/>
        <end position="116"/>
    </location>
</feature>
<dbReference type="InterPro" id="IPR003599">
    <property type="entry name" value="Ig_sub"/>
</dbReference>
<dbReference type="PANTHER" id="PTHR19367">
    <property type="entry name" value="T-CELL RECEPTOR ALPHA CHAIN V REGION"/>
    <property type="match status" value="1"/>
</dbReference>
<evidence type="ECO:0000256" key="1">
    <source>
        <dbReference type="ARBA" id="ARBA00022729"/>
    </source>
</evidence>
<dbReference type="GO" id="GO:0042101">
    <property type="term" value="C:T cell receptor complex"/>
    <property type="evidence" value="ECO:0007669"/>
    <property type="project" value="UniProtKB-KW"/>
</dbReference>
<dbReference type="SMART" id="SM00409">
    <property type="entry name" value="IG"/>
    <property type="match status" value="1"/>
</dbReference>
<keyword evidence="1" id="KW-0732">Signal</keyword>
<name>A0A671U9P3_SPAAU</name>
<evidence type="ECO:0000256" key="3">
    <source>
        <dbReference type="ARBA" id="ARBA00023170"/>
    </source>
</evidence>
<dbReference type="Ensembl" id="ENSSAUT00010011752.1">
    <property type="protein sequence ID" value="ENSSAUP00010011051.1"/>
    <property type="gene ID" value="ENSSAUG00010005328.1"/>
</dbReference>
<reference evidence="7" key="1">
    <citation type="submission" date="2025-08" db="UniProtKB">
        <authorList>
            <consortium name="Ensembl"/>
        </authorList>
    </citation>
    <scope>IDENTIFICATION</scope>
</reference>
<organism evidence="7 8">
    <name type="scientific">Sparus aurata</name>
    <name type="common">Gilthead sea bream</name>
    <dbReference type="NCBI Taxonomy" id="8175"/>
    <lineage>
        <taxon>Eukaryota</taxon>
        <taxon>Metazoa</taxon>
        <taxon>Chordata</taxon>
        <taxon>Craniata</taxon>
        <taxon>Vertebrata</taxon>
        <taxon>Euteleostomi</taxon>
        <taxon>Actinopterygii</taxon>
        <taxon>Neopterygii</taxon>
        <taxon>Teleostei</taxon>
        <taxon>Neoteleostei</taxon>
        <taxon>Acanthomorphata</taxon>
        <taxon>Eupercaria</taxon>
        <taxon>Spariformes</taxon>
        <taxon>Sparidae</taxon>
        <taxon>Sparus</taxon>
    </lineage>
</organism>
<dbReference type="InterPro" id="IPR013106">
    <property type="entry name" value="Ig_V-set"/>
</dbReference>
<dbReference type="InParanoid" id="A0A671U9P3"/>
<dbReference type="InterPro" id="IPR007110">
    <property type="entry name" value="Ig-like_dom"/>
</dbReference>
<dbReference type="AlphaFoldDB" id="A0A671U9P3"/>
<keyword evidence="2" id="KW-1064">Adaptive immunity</keyword>
<dbReference type="GO" id="GO:0002250">
    <property type="term" value="P:adaptive immune response"/>
    <property type="evidence" value="ECO:0007669"/>
    <property type="project" value="UniProtKB-KW"/>
</dbReference>
<dbReference type="InterPro" id="IPR036179">
    <property type="entry name" value="Ig-like_dom_sf"/>
</dbReference>
<protein>
    <recommendedName>
        <fullName evidence="6">Ig-like domain-containing protein</fullName>
    </recommendedName>
</protein>
<reference evidence="7" key="2">
    <citation type="submission" date="2025-09" db="UniProtKB">
        <authorList>
            <consortium name="Ensembl"/>
        </authorList>
    </citation>
    <scope>IDENTIFICATION</scope>
</reference>
<proteinExistence type="predicted"/>
<dbReference type="Gene3D" id="2.60.40.10">
    <property type="entry name" value="Immunoglobulins"/>
    <property type="match status" value="1"/>
</dbReference>
<keyword evidence="5" id="KW-1279">T cell receptor</keyword>
<keyword evidence="8" id="KW-1185">Reference proteome</keyword>
<dbReference type="GeneTree" id="ENSGT01030000234557"/>
<dbReference type="InterPro" id="IPR051287">
    <property type="entry name" value="TCR_variable_region"/>
</dbReference>
<sequence length="121" mass="13236">MDSANSCFITVTVVTAANETLAQQDNVLQPEGDVTAAEGEAVTLGCQYNTSSSNYYLFWYKQDGDNSPKFILSRFKIVSGDKTKMHLQISSAAVTDSAVYYCAVRPTVTGNTKTLTFELNR</sequence>
<evidence type="ECO:0000313" key="7">
    <source>
        <dbReference type="Ensembl" id="ENSSAUP00010011051.1"/>
    </source>
</evidence>
<evidence type="ECO:0000256" key="4">
    <source>
        <dbReference type="ARBA" id="ARBA00023319"/>
    </source>
</evidence>
<evidence type="ECO:0000256" key="5">
    <source>
        <dbReference type="ARBA" id="ARBA00043266"/>
    </source>
</evidence>
<dbReference type="Pfam" id="PF07686">
    <property type="entry name" value="V-set"/>
    <property type="match status" value="1"/>
</dbReference>
<dbReference type="PROSITE" id="PS50835">
    <property type="entry name" value="IG_LIKE"/>
    <property type="match status" value="1"/>
</dbReference>